<dbReference type="PANTHER" id="PTHR31179">
    <property type="entry name" value="RAB GTPASE-BINDING EFFECTOR PROTEIN"/>
    <property type="match status" value="1"/>
</dbReference>
<accession>A0A8S1HCS4</accession>
<feature type="coiled-coil region" evidence="5">
    <location>
        <begin position="5"/>
        <end position="82"/>
    </location>
</feature>
<keyword evidence="3" id="KW-0862">Zinc</keyword>
<evidence type="ECO:0000313" key="8">
    <source>
        <dbReference type="Proteomes" id="UP000835052"/>
    </source>
</evidence>
<evidence type="ECO:0000256" key="2">
    <source>
        <dbReference type="ARBA" id="ARBA00022771"/>
    </source>
</evidence>
<dbReference type="InterPro" id="IPR015390">
    <property type="entry name" value="Rabaptin_Rab5-bd_dom"/>
</dbReference>
<dbReference type="SUPFAM" id="SSF57903">
    <property type="entry name" value="FYVE/PHD zinc finger"/>
    <property type="match status" value="1"/>
</dbReference>
<name>A0A8S1HCS4_9PELO</name>
<reference evidence="7" key="1">
    <citation type="submission" date="2020-10" db="EMBL/GenBank/DDBJ databases">
        <authorList>
            <person name="Kikuchi T."/>
        </authorList>
    </citation>
    <scope>NUCLEOTIDE SEQUENCE</scope>
    <source>
        <strain evidence="7">NKZ352</strain>
    </source>
</reference>
<evidence type="ECO:0000256" key="3">
    <source>
        <dbReference type="ARBA" id="ARBA00022833"/>
    </source>
</evidence>
<evidence type="ECO:0000256" key="5">
    <source>
        <dbReference type="SAM" id="Coils"/>
    </source>
</evidence>
<dbReference type="PANTHER" id="PTHR31179:SF7">
    <property type="entry name" value="FYVE-TYPE DOMAIN-CONTAINING PROTEIN"/>
    <property type="match status" value="1"/>
</dbReference>
<protein>
    <recommendedName>
        <fullName evidence="6">FYVE-type domain-containing protein</fullName>
    </recommendedName>
</protein>
<dbReference type="InterPro" id="IPR011011">
    <property type="entry name" value="Znf_FYVE_PHD"/>
</dbReference>
<gene>
    <name evidence="7" type="ORF">CAUJ_LOCUS8904</name>
</gene>
<dbReference type="InterPro" id="IPR003914">
    <property type="entry name" value="Rabaptin"/>
</dbReference>
<organism evidence="7 8">
    <name type="scientific">Caenorhabditis auriculariae</name>
    <dbReference type="NCBI Taxonomy" id="2777116"/>
    <lineage>
        <taxon>Eukaryota</taxon>
        <taxon>Metazoa</taxon>
        <taxon>Ecdysozoa</taxon>
        <taxon>Nematoda</taxon>
        <taxon>Chromadorea</taxon>
        <taxon>Rhabditida</taxon>
        <taxon>Rhabditina</taxon>
        <taxon>Rhabditomorpha</taxon>
        <taxon>Rhabditoidea</taxon>
        <taxon>Rhabditidae</taxon>
        <taxon>Peloderinae</taxon>
        <taxon>Caenorhabditis</taxon>
    </lineage>
</organism>
<dbReference type="Gene3D" id="3.30.40.10">
    <property type="entry name" value="Zinc/RING finger domain, C3HC4 (zinc finger)"/>
    <property type="match status" value="1"/>
</dbReference>
<dbReference type="GO" id="GO:0008270">
    <property type="term" value="F:zinc ion binding"/>
    <property type="evidence" value="ECO:0007669"/>
    <property type="project" value="UniProtKB-KW"/>
</dbReference>
<dbReference type="SUPFAM" id="SSF103652">
    <property type="entry name" value="G protein-binding domain"/>
    <property type="match status" value="1"/>
</dbReference>
<evidence type="ECO:0000256" key="4">
    <source>
        <dbReference type="PROSITE-ProRule" id="PRU00091"/>
    </source>
</evidence>
<feature type="domain" description="FYVE-type" evidence="6">
    <location>
        <begin position="245"/>
        <end position="303"/>
    </location>
</feature>
<keyword evidence="1" id="KW-0479">Metal-binding</keyword>
<dbReference type="Pfam" id="PF09311">
    <property type="entry name" value="Rab5-bind"/>
    <property type="match status" value="1"/>
</dbReference>
<evidence type="ECO:0000256" key="1">
    <source>
        <dbReference type="ARBA" id="ARBA00022723"/>
    </source>
</evidence>
<evidence type="ECO:0000259" key="6">
    <source>
        <dbReference type="PROSITE" id="PS50178"/>
    </source>
</evidence>
<dbReference type="Gene3D" id="1.20.5.730">
    <property type="entry name" value="Single helix bin"/>
    <property type="match status" value="1"/>
</dbReference>
<dbReference type="InterPro" id="IPR017455">
    <property type="entry name" value="Znf_FYVE-rel"/>
</dbReference>
<evidence type="ECO:0000313" key="7">
    <source>
        <dbReference type="EMBL" id="CAD6192985.1"/>
    </source>
</evidence>
<dbReference type="GO" id="GO:0005096">
    <property type="term" value="F:GTPase activator activity"/>
    <property type="evidence" value="ECO:0007669"/>
    <property type="project" value="InterPro"/>
</dbReference>
<dbReference type="EMBL" id="CAJGYM010000031">
    <property type="protein sequence ID" value="CAD6192985.1"/>
    <property type="molecule type" value="Genomic_DNA"/>
</dbReference>
<dbReference type="FunFam" id="1.20.5.730:FF:000005">
    <property type="entry name" value="RABaptiN (Rab effector)"/>
    <property type="match status" value="1"/>
</dbReference>
<proteinExistence type="predicted"/>
<feature type="coiled-coil region" evidence="5">
    <location>
        <begin position="160"/>
        <end position="215"/>
    </location>
</feature>
<dbReference type="SMART" id="SM00064">
    <property type="entry name" value="FYVE"/>
    <property type="match status" value="1"/>
</dbReference>
<dbReference type="PROSITE" id="PS50178">
    <property type="entry name" value="ZF_FYVE"/>
    <property type="match status" value="1"/>
</dbReference>
<keyword evidence="5" id="KW-0175">Coiled coil</keyword>
<dbReference type="CDD" id="cd15739">
    <property type="entry name" value="FYVE_RABE_unchar"/>
    <property type="match status" value="1"/>
</dbReference>
<dbReference type="InterPro" id="IPR000306">
    <property type="entry name" value="Znf_FYVE"/>
</dbReference>
<dbReference type="GO" id="GO:0006897">
    <property type="term" value="P:endocytosis"/>
    <property type="evidence" value="ECO:0007669"/>
    <property type="project" value="InterPro"/>
</dbReference>
<dbReference type="Pfam" id="PF01363">
    <property type="entry name" value="FYVE"/>
    <property type="match status" value="1"/>
</dbReference>
<dbReference type="InterPro" id="IPR013083">
    <property type="entry name" value="Znf_RING/FYVE/PHD"/>
</dbReference>
<keyword evidence="8" id="KW-1185">Reference proteome</keyword>
<dbReference type="OrthoDB" id="79940at2759"/>
<dbReference type="Proteomes" id="UP000835052">
    <property type="component" value="Unassembled WGS sequence"/>
</dbReference>
<dbReference type="AlphaFoldDB" id="A0A8S1HCS4"/>
<keyword evidence="2 4" id="KW-0863">Zinc-finger</keyword>
<sequence length="315" mass="36102">MIELAASTQDKVKEAVKVNSQLEQRLNELTAKHEKSVEVFTEQLNNAHKMIRDNEKEFSVVLQKYQELLGANRKSANELRAEPIDLPTDVDQLQFMCLTTKEELIETKAAREHCEQALKDEVAMLRTIEQEILAQNNHLQTELGIANSKVSSSSEMVALSESFQRQVRDLQVTVKELEDQVTQVQSERSAVEKTAQNYKQRCASLQHELDTSEAVQRDFVKLSQSLQIQLEKIRQSEQEVRWQWDEDVDKCTNCETSVAKLRPKPHCRHCGKIFCISCVKDTVPSGPQHRPANVCQVCHTLLNRDSKPFFATREI</sequence>
<comment type="caution">
    <text evidence="7">The sequence shown here is derived from an EMBL/GenBank/DDBJ whole genome shotgun (WGS) entry which is preliminary data.</text>
</comment>